<protein>
    <submittedName>
        <fullName evidence="1">Uncharacterized protein</fullName>
    </submittedName>
</protein>
<dbReference type="Proteomes" id="UP000799755">
    <property type="component" value="Unassembled WGS sequence"/>
</dbReference>
<accession>A0ACB6QLU9</accession>
<name>A0ACB6QLU9_9PLEO</name>
<comment type="caution">
    <text evidence="1">The sequence shown here is derived from an EMBL/GenBank/DDBJ whole genome shotgun (WGS) entry which is preliminary data.</text>
</comment>
<evidence type="ECO:0000313" key="1">
    <source>
        <dbReference type="EMBL" id="KAF2467500.1"/>
    </source>
</evidence>
<organism evidence="1 2">
    <name type="scientific">Lindgomyces ingoldianus</name>
    <dbReference type="NCBI Taxonomy" id="673940"/>
    <lineage>
        <taxon>Eukaryota</taxon>
        <taxon>Fungi</taxon>
        <taxon>Dikarya</taxon>
        <taxon>Ascomycota</taxon>
        <taxon>Pezizomycotina</taxon>
        <taxon>Dothideomycetes</taxon>
        <taxon>Pleosporomycetidae</taxon>
        <taxon>Pleosporales</taxon>
        <taxon>Lindgomycetaceae</taxon>
        <taxon>Lindgomyces</taxon>
    </lineage>
</organism>
<proteinExistence type="predicted"/>
<reference evidence="1" key="1">
    <citation type="journal article" date="2020" name="Stud. Mycol.">
        <title>101 Dothideomycetes genomes: a test case for predicting lifestyles and emergence of pathogens.</title>
        <authorList>
            <person name="Haridas S."/>
            <person name="Albert R."/>
            <person name="Binder M."/>
            <person name="Bloem J."/>
            <person name="Labutti K."/>
            <person name="Salamov A."/>
            <person name="Andreopoulos B."/>
            <person name="Baker S."/>
            <person name="Barry K."/>
            <person name="Bills G."/>
            <person name="Bluhm B."/>
            <person name="Cannon C."/>
            <person name="Castanera R."/>
            <person name="Culley D."/>
            <person name="Daum C."/>
            <person name="Ezra D."/>
            <person name="Gonzalez J."/>
            <person name="Henrissat B."/>
            <person name="Kuo A."/>
            <person name="Liang C."/>
            <person name="Lipzen A."/>
            <person name="Lutzoni F."/>
            <person name="Magnuson J."/>
            <person name="Mondo S."/>
            <person name="Nolan M."/>
            <person name="Ohm R."/>
            <person name="Pangilinan J."/>
            <person name="Park H.-J."/>
            <person name="Ramirez L."/>
            <person name="Alfaro M."/>
            <person name="Sun H."/>
            <person name="Tritt A."/>
            <person name="Yoshinaga Y."/>
            <person name="Zwiers L.-H."/>
            <person name="Turgeon B."/>
            <person name="Goodwin S."/>
            <person name="Spatafora J."/>
            <person name="Crous P."/>
            <person name="Grigoriev I."/>
        </authorList>
    </citation>
    <scope>NUCLEOTIDE SEQUENCE</scope>
    <source>
        <strain evidence="1">ATCC 200398</strain>
    </source>
</reference>
<dbReference type="EMBL" id="MU003520">
    <property type="protein sequence ID" value="KAF2467500.1"/>
    <property type="molecule type" value="Genomic_DNA"/>
</dbReference>
<evidence type="ECO:0000313" key="2">
    <source>
        <dbReference type="Proteomes" id="UP000799755"/>
    </source>
</evidence>
<gene>
    <name evidence="1" type="ORF">BDR25DRAFT_395261</name>
</gene>
<sequence>MKAFASIAAFAAFSSAVHGATVTLKETACITRTQLEEFTIEVDKLVVKQLDTVCGLQIISADGVDVNSLSCLAYKDAEGTDRGSAVFTFATPALISTNPVQEGSIRCNSTGGPENKANSSTTMSTLSTAVASTGTALPISTGNVTVPTGTRTPTPSSGPSATGSSSPAQSTGAAAHVGLSVGAAVGAFAVFFL</sequence>
<keyword evidence="2" id="KW-1185">Reference proteome</keyword>